<protein>
    <submittedName>
        <fullName evidence="2">Uncharacterized protein</fullName>
    </submittedName>
</protein>
<dbReference type="AlphaFoldDB" id="A0AAN6GUK9"/>
<proteinExistence type="predicted"/>
<evidence type="ECO:0000256" key="1">
    <source>
        <dbReference type="SAM" id="SignalP"/>
    </source>
</evidence>
<dbReference type="EMBL" id="JAPDMZ010000008">
    <property type="protein sequence ID" value="KAK0557060.1"/>
    <property type="molecule type" value="Genomic_DNA"/>
</dbReference>
<feature type="chain" id="PRO_5043028146" evidence="1">
    <location>
        <begin position="19"/>
        <end position="104"/>
    </location>
</feature>
<reference evidence="2" key="1">
    <citation type="journal article" date="2023" name="PhytoFront">
        <title>Draft Genome Resources of Seven Strains of Tilletia horrida, Causal Agent of Kernel Smut of Rice.</title>
        <authorList>
            <person name="Khanal S."/>
            <person name="Antony Babu S."/>
            <person name="Zhou X.G."/>
        </authorList>
    </citation>
    <scope>NUCLEOTIDE SEQUENCE</scope>
    <source>
        <strain evidence="2">TX6</strain>
    </source>
</reference>
<organism evidence="2 3">
    <name type="scientific">Tilletia horrida</name>
    <dbReference type="NCBI Taxonomy" id="155126"/>
    <lineage>
        <taxon>Eukaryota</taxon>
        <taxon>Fungi</taxon>
        <taxon>Dikarya</taxon>
        <taxon>Basidiomycota</taxon>
        <taxon>Ustilaginomycotina</taxon>
        <taxon>Exobasidiomycetes</taxon>
        <taxon>Tilletiales</taxon>
        <taxon>Tilletiaceae</taxon>
        <taxon>Tilletia</taxon>
    </lineage>
</organism>
<keyword evidence="1" id="KW-0732">Signal</keyword>
<gene>
    <name evidence="2" type="ORF">OC846_000707</name>
</gene>
<dbReference type="Proteomes" id="UP001176517">
    <property type="component" value="Unassembled WGS sequence"/>
</dbReference>
<name>A0AAN6GUK9_9BASI</name>
<feature type="signal peptide" evidence="1">
    <location>
        <begin position="1"/>
        <end position="18"/>
    </location>
</feature>
<sequence length="104" mass="11330">MQFAHVALAHGLASVALAADNRLLVKFTQPASQFPSVWTSACKNYKPTDSNLKYQEAYVNLGDFHGQHANNEAKVFCSFAYPRSPNSPTLFTKQVAAKVGATII</sequence>
<keyword evidence="3" id="KW-1185">Reference proteome</keyword>
<evidence type="ECO:0000313" key="2">
    <source>
        <dbReference type="EMBL" id="KAK0557060.1"/>
    </source>
</evidence>
<evidence type="ECO:0000313" key="3">
    <source>
        <dbReference type="Proteomes" id="UP001176517"/>
    </source>
</evidence>
<comment type="caution">
    <text evidence="2">The sequence shown here is derived from an EMBL/GenBank/DDBJ whole genome shotgun (WGS) entry which is preliminary data.</text>
</comment>
<accession>A0AAN6GUK9</accession>